<evidence type="ECO:0000313" key="1">
    <source>
        <dbReference type="EMBL" id="KAJ0094673.1"/>
    </source>
</evidence>
<dbReference type="EMBL" id="CM047902">
    <property type="protein sequence ID" value="KAJ0094673.1"/>
    <property type="molecule type" value="Genomic_DNA"/>
</dbReference>
<dbReference type="Proteomes" id="UP001164250">
    <property type="component" value="Chromosome 6"/>
</dbReference>
<organism evidence="1 2">
    <name type="scientific">Pistacia atlantica</name>
    <dbReference type="NCBI Taxonomy" id="434234"/>
    <lineage>
        <taxon>Eukaryota</taxon>
        <taxon>Viridiplantae</taxon>
        <taxon>Streptophyta</taxon>
        <taxon>Embryophyta</taxon>
        <taxon>Tracheophyta</taxon>
        <taxon>Spermatophyta</taxon>
        <taxon>Magnoliopsida</taxon>
        <taxon>eudicotyledons</taxon>
        <taxon>Gunneridae</taxon>
        <taxon>Pentapetalae</taxon>
        <taxon>rosids</taxon>
        <taxon>malvids</taxon>
        <taxon>Sapindales</taxon>
        <taxon>Anacardiaceae</taxon>
        <taxon>Pistacia</taxon>
    </lineage>
</organism>
<reference evidence="2" key="1">
    <citation type="journal article" date="2023" name="G3 (Bethesda)">
        <title>Genome assembly and association tests identify interacting loci associated with vigor, precocity, and sex in interspecific pistachio rootstocks.</title>
        <authorList>
            <person name="Palmer W."/>
            <person name="Jacygrad E."/>
            <person name="Sagayaradj S."/>
            <person name="Cavanaugh K."/>
            <person name="Han R."/>
            <person name="Bertier L."/>
            <person name="Beede B."/>
            <person name="Kafkas S."/>
            <person name="Golino D."/>
            <person name="Preece J."/>
            <person name="Michelmore R."/>
        </authorList>
    </citation>
    <scope>NUCLEOTIDE SEQUENCE [LARGE SCALE GENOMIC DNA]</scope>
</reference>
<comment type="caution">
    <text evidence="1">The sequence shown here is derived from an EMBL/GenBank/DDBJ whole genome shotgun (WGS) entry which is preliminary data.</text>
</comment>
<evidence type="ECO:0000313" key="2">
    <source>
        <dbReference type="Proteomes" id="UP001164250"/>
    </source>
</evidence>
<keyword evidence="2" id="KW-1185">Reference proteome</keyword>
<name>A0ACC1B774_9ROSI</name>
<protein>
    <submittedName>
        <fullName evidence="1">Uncharacterized protein</fullName>
    </submittedName>
</protein>
<accession>A0ACC1B774</accession>
<gene>
    <name evidence="1" type="ORF">Patl1_16869</name>
</gene>
<sequence>MAAVFLFTPTIPTFFIMFSFVYLLAYFLIFCNWGPQQRAGASSCFISLVHGTPAVLIATYAIINTQRNFGNLASPNTTSQNIVLEFSSGYFLMDLLHYIIFYPREVLFILHHLVTLYVFVTCRYMVHHGASAILILLILAEITSPCQNVWTLASFRKAEVPASAKLYKILSPPFYVFYSVVRGVIGPLFVYKMGVFYISGVADGLIPKWAWVSWMVVIISAIALSILWILNNWLDLYKESRNRASKKVR</sequence>
<proteinExistence type="predicted"/>